<comment type="caution">
    <text evidence="1">The sequence shown here is derived from an EMBL/GenBank/DDBJ whole genome shotgun (WGS) entry which is preliminary data.</text>
</comment>
<organism evidence="1 2">
    <name type="scientific">Venturia inaequalis</name>
    <name type="common">Apple scab fungus</name>
    <dbReference type="NCBI Taxonomy" id="5025"/>
    <lineage>
        <taxon>Eukaryota</taxon>
        <taxon>Fungi</taxon>
        <taxon>Dikarya</taxon>
        <taxon>Ascomycota</taxon>
        <taxon>Pezizomycotina</taxon>
        <taxon>Dothideomycetes</taxon>
        <taxon>Pleosporomycetidae</taxon>
        <taxon>Venturiales</taxon>
        <taxon>Venturiaceae</taxon>
        <taxon>Venturia</taxon>
    </lineage>
</organism>
<accession>A0A8H3YS51</accession>
<sequence length="130" mass="15368">MPQTGILSRMILSPQILYWDSDGMYWYCRSSIASEFKPGTLPFDEYDHLDPVREMRIQLARARNRQHNANLFDRWYSIVAHYSCMQLPYASDTFSKPQNPDQIFEPGCSGVHRLAFLFQLENPFDVWNRN</sequence>
<reference evidence="1 2" key="1">
    <citation type="submission" date="2018-12" db="EMBL/GenBank/DDBJ databases">
        <title>Venturia inaequalis Genome Resource.</title>
        <authorList>
            <person name="Lichtner F.J."/>
        </authorList>
    </citation>
    <scope>NUCLEOTIDE SEQUENCE [LARGE SCALE GENOMIC DNA]</scope>
    <source>
        <strain evidence="1 2">120213</strain>
    </source>
</reference>
<dbReference type="Proteomes" id="UP000447873">
    <property type="component" value="Unassembled WGS sequence"/>
</dbReference>
<proteinExistence type="predicted"/>
<name>A0A8H3YS51_VENIN</name>
<evidence type="ECO:0000313" key="1">
    <source>
        <dbReference type="EMBL" id="KAE9971560.1"/>
    </source>
</evidence>
<evidence type="ECO:0000313" key="2">
    <source>
        <dbReference type="Proteomes" id="UP000447873"/>
    </source>
</evidence>
<gene>
    <name evidence="1" type="ORF">EG328_005510</name>
</gene>
<dbReference type="EMBL" id="WNWS01000295">
    <property type="protein sequence ID" value="KAE9971560.1"/>
    <property type="molecule type" value="Genomic_DNA"/>
</dbReference>
<protein>
    <submittedName>
        <fullName evidence="1">Uncharacterized protein</fullName>
    </submittedName>
</protein>
<dbReference type="AlphaFoldDB" id="A0A8H3YS51"/>